<name>A0A380TE36_9ZZZZ</name>
<gene>
    <name evidence="2" type="ORF">DF3PB_320005</name>
</gene>
<dbReference type="AlphaFoldDB" id="A0A380TE36"/>
<reference evidence="2" key="1">
    <citation type="submission" date="2018-07" db="EMBL/GenBank/DDBJ databases">
        <authorList>
            <person name="Quirk P.G."/>
            <person name="Krulwich T.A."/>
        </authorList>
    </citation>
    <scope>NUCLEOTIDE SEQUENCE</scope>
</reference>
<evidence type="ECO:0000313" key="2">
    <source>
        <dbReference type="EMBL" id="SUS06742.1"/>
    </source>
</evidence>
<dbReference type="EMBL" id="UIDG01000246">
    <property type="protein sequence ID" value="SUS06742.1"/>
    <property type="molecule type" value="Genomic_DNA"/>
</dbReference>
<accession>A0A380TE36</accession>
<evidence type="ECO:0000259" key="1">
    <source>
        <dbReference type="Pfam" id="PF12770"/>
    </source>
</evidence>
<dbReference type="Gene3D" id="3.40.50.300">
    <property type="entry name" value="P-loop containing nucleotide triphosphate hydrolases"/>
    <property type="match status" value="1"/>
</dbReference>
<protein>
    <recommendedName>
        <fullName evidence="1">CHAT domain-containing protein</fullName>
    </recommendedName>
</protein>
<sequence length="1231" mass="130932">MPPAQPFVLACEDYQNAQHWRWVLRDGRGNFLADHEVNLDAACSEYDGLIDLRGYLDRHAAPDRWRTDHARLLADFGRWLGANVLGKAIGDKLRAPRVPLTVRVEVPVEAAGLLTIPLELAHAGGEPLALAGISLVFTVTGEGGGDGTAPEPVGERLRMLALFSLPTQATALALRRERHALTRLISEITQTRGAAIELRVLQYGASRQALADALEEAEGWDLIHFSGHGERGVLLLEQDDGSNDIIATAALLELLAPARGRLKLATLSACWSAAATIAETRAWLGLPAATPEAREAPAAATGSDTVLPSLARALADELGCAVLAMRYPVGDQFAIALAAGLFRHLFENRQPLPRALAMALSQAVPEAPPLSVATPALFGAAALALTLVPPAQQAEPPLYTEMSAFPDEPERFVGRTGALAAATRALAPNSGQAGVLFCGMAGAGKTAAALELAYRYQPSPLQPNARFAYFVWWEAPAAGSDIEGALTSLAIAMEAQIAGWQMVHLVGSDDGVAALLRSLKSLVDNNSILFVLDNLESLLTTDGRWRDQRWARLIATLTTAGGFSRLVLTSRLRPADLPASLRLEAMHALPLDEALLLARELPHLGRLLAAGEAGDTVAGRALVLEALEIVQGHLKLIELADRLAANPEDLRRQLAGSVTLWAAGDASRLGAFFAKGEAAVADDGYLTVLAGWTRSIAAALPAAAARLFEAVCGLEDGDRRQHLLTIAWPKLWEAFGETGAVPALDPLIAALDARGLIAVEKRENQPATYRLHAGVTAAGKPAPARQEMLDQVMAGMHGAIVDLARQQEAAGNGRLVIDHGLAAAPYLARLQDWDGLQRILEQVILRDQSPATLARVLPPLRLAAEHSGSLPARGVLAKALLEAGRLSEAEALMRALIAEAEAAEAFRFASGIAGDLFYLLLATGRAAEAPKLVARKQEFTTRAGLGPWTIIADDCQRLQALIALGRWEDVLTEVAALRPRMEALPESGTGEEAATPWNVRETILDTGRNAALMLERGQECLDLNAAIVASKAARGAHVLEIARTRFNDYGPLLRLRRYAEAHALLDACRRTFEAAGDVRLLGRVFSALAALADGRGHHPQAVAHEKTALRYSYLAGTPDDAAISHFNLAIHLSRTAAPAQAILAHRLAATLIELQIQDGRLSSAIAALAGDLARFPDAQPPATFAALCAEVEAVEGVHFAHLFARLPAPFASGDEALAHVLTLTTRSPDEA</sequence>
<dbReference type="Pfam" id="PF12770">
    <property type="entry name" value="CHAT"/>
    <property type="match status" value="1"/>
</dbReference>
<feature type="domain" description="CHAT" evidence="1">
    <location>
        <begin position="112"/>
        <end position="361"/>
    </location>
</feature>
<dbReference type="InterPro" id="IPR024983">
    <property type="entry name" value="CHAT_dom"/>
</dbReference>
<dbReference type="SUPFAM" id="SSF52540">
    <property type="entry name" value="P-loop containing nucleoside triphosphate hydrolases"/>
    <property type="match status" value="1"/>
</dbReference>
<dbReference type="InterPro" id="IPR027417">
    <property type="entry name" value="P-loop_NTPase"/>
</dbReference>
<proteinExistence type="predicted"/>
<organism evidence="2">
    <name type="scientific">metagenome</name>
    <dbReference type="NCBI Taxonomy" id="256318"/>
    <lineage>
        <taxon>unclassified sequences</taxon>
        <taxon>metagenomes</taxon>
    </lineage>
</organism>